<gene>
    <name evidence="3" type="ORF">CC117_12860</name>
</gene>
<dbReference type="AlphaFoldDB" id="A0A1S1R6H5"/>
<reference evidence="4" key="1">
    <citation type="submission" date="2016-07" db="EMBL/GenBank/DDBJ databases">
        <title>Sequence Frankia sp. strain CcI1.17.</title>
        <authorList>
            <person name="Ghodhbane-Gtari F."/>
            <person name="Swanson E."/>
            <person name="Gueddou A."/>
            <person name="Morris K."/>
            <person name="Hezbri K."/>
            <person name="Ktari A."/>
            <person name="Nouioui I."/>
            <person name="Abebe-Akele F."/>
            <person name="Simpson S."/>
            <person name="Thomas K."/>
            <person name="Gtari M."/>
            <person name="Tisa L.S."/>
            <person name="Hurst S."/>
        </authorList>
    </citation>
    <scope>NUCLEOTIDE SEQUENCE [LARGE SCALE GENOMIC DNA]</scope>
    <source>
        <strain evidence="4">Cc1.17</strain>
    </source>
</reference>
<organism evidence="3 4">
    <name type="scientific">Parafrankia colletiae</name>
    <dbReference type="NCBI Taxonomy" id="573497"/>
    <lineage>
        <taxon>Bacteria</taxon>
        <taxon>Bacillati</taxon>
        <taxon>Actinomycetota</taxon>
        <taxon>Actinomycetes</taxon>
        <taxon>Frankiales</taxon>
        <taxon>Frankiaceae</taxon>
        <taxon>Parafrankia</taxon>
    </lineage>
</organism>
<dbReference type="RefSeq" id="WP_071083155.1">
    <property type="nucleotide sequence ID" value="NZ_MBLM01000058.1"/>
</dbReference>
<evidence type="ECO:0000313" key="3">
    <source>
        <dbReference type="EMBL" id="OHV41095.1"/>
    </source>
</evidence>
<dbReference type="Pfam" id="PF00582">
    <property type="entry name" value="Usp"/>
    <property type="match status" value="2"/>
</dbReference>
<dbReference type="InterPro" id="IPR014729">
    <property type="entry name" value="Rossmann-like_a/b/a_fold"/>
</dbReference>
<sequence>MSGVILVGVDGSKGSDDALRWALREARLRECAVTALLAWGGDGLQREVYRRALQTDPADHTDLETAASNALDRAIGRAGLSGAEMTRLVVDASPVAALENSSAGAEMVVVGSHGHGPIHRAVAGSVAQGVVNHARIPVVVVRGTTEEHPTPRPVVVGVDGSGNSVGALRWAAEAATLRRAPLRVVHALGHTEVLYPELLLAGQSSLLRRAQEAMEEIVAKGLAGAGGIVVDTVVTPEAPSPVLLREAENAQLLVVGHRGRGGFAELLLGSVSHQSILHARCPVTVVPSEGRVVAAT</sequence>
<dbReference type="EMBL" id="MBLM01000058">
    <property type="protein sequence ID" value="OHV41095.1"/>
    <property type="molecule type" value="Genomic_DNA"/>
</dbReference>
<comment type="caution">
    <text evidence="3">The sequence shown here is derived from an EMBL/GenBank/DDBJ whole genome shotgun (WGS) entry which is preliminary data.</text>
</comment>
<dbReference type="PANTHER" id="PTHR31964">
    <property type="entry name" value="ADENINE NUCLEOTIDE ALPHA HYDROLASES-LIKE SUPERFAMILY PROTEIN"/>
    <property type="match status" value="1"/>
</dbReference>
<dbReference type="Proteomes" id="UP000179627">
    <property type="component" value="Unassembled WGS sequence"/>
</dbReference>
<dbReference type="CDD" id="cd00293">
    <property type="entry name" value="USP-like"/>
    <property type="match status" value="1"/>
</dbReference>
<evidence type="ECO:0000256" key="1">
    <source>
        <dbReference type="ARBA" id="ARBA00008791"/>
    </source>
</evidence>
<dbReference type="OrthoDB" id="3207805at2"/>
<evidence type="ECO:0000313" key="4">
    <source>
        <dbReference type="Proteomes" id="UP000179627"/>
    </source>
</evidence>
<dbReference type="InterPro" id="IPR006016">
    <property type="entry name" value="UspA"/>
</dbReference>
<dbReference type="PANTHER" id="PTHR31964:SF113">
    <property type="entry name" value="USPA DOMAIN-CONTAINING PROTEIN"/>
    <property type="match status" value="1"/>
</dbReference>
<dbReference type="SUPFAM" id="SSF52402">
    <property type="entry name" value="Adenine nucleotide alpha hydrolases-like"/>
    <property type="match status" value="2"/>
</dbReference>
<feature type="domain" description="UspA" evidence="2">
    <location>
        <begin position="152"/>
        <end position="287"/>
    </location>
</feature>
<keyword evidence="4" id="KW-1185">Reference proteome</keyword>
<dbReference type="InterPro" id="IPR006015">
    <property type="entry name" value="Universal_stress_UspA"/>
</dbReference>
<name>A0A1S1R6H5_9ACTN</name>
<protein>
    <submittedName>
        <fullName evidence="3">Universal stress protein UspA</fullName>
    </submittedName>
</protein>
<accession>A0A1S1R6H5</accession>
<proteinExistence type="inferred from homology"/>
<comment type="similarity">
    <text evidence="1">Belongs to the universal stress protein A family.</text>
</comment>
<dbReference type="PRINTS" id="PR01438">
    <property type="entry name" value="UNVRSLSTRESS"/>
</dbReference>
<dbReference type="Gene3D" id="3.40.50.620">
    <property type="entry name" value="HUPs"/>
    <property type="match status" value="2"/>
</dbReference>
<feature type="domain" description="UspA" evidence="2">
    <location>
        <begin position="3"/>
        <end position="142"/>
    </location>
</feature>
<evidence type="ECO:0000259" key="2">
    <source>
        <dbReference type="Pfam" id="PF00582"/>
    </source>
</evidence>